<dbReference type="EMBL" id="VKLW01000018">
    <property type="protein sequence ID" value="TYK33248.1"/>
    <property type="molecule type" value="Genomic_DNA"/>
</dbReference>
<evidence type="ECO:0000313" key="2">
    <source>
        <dbReference type="EMBL" id="TYK33248.1"/>
    </source>
</evidence>
<comment type="caution">
    <text evidence="2">The sequence shown here is derived from an EMBL/GenBank/DDBJ whole genome shotgun (WGS) entry which is preliminary data.</text>
</comment>
<dbReference type="RefSeq" id="WP_148730536.1">
    <property type="nucleotide sequence ID" value="NZ_VKLW01000018.1"/>
</dbReference>
<gene>
    <name evidence="2" type="ORF">FNJ60_09035</name>
</gene>
<evidence type="ECO:0000313" key="3">
    <source>
        <dbReference type="Proteomes" id="UP000324383"/>
    </source>
</evidence>
<reference evidence="2 3" key="1">
    <citation type="submission" date="2019-07" db="EMBL/GenBank/DDBJ databases">
        <title>Draft Genome Sequences of Bacteroides pyogenes Strains Isolated from the Uterus Holstein Dairy Cows with Metritis.</title>
        <authorList>
            <person name="Cunha F."/>
            <person name="Galvao K.N."/>
            <person name="Jeon S.J."/>
            <person name="Jeong K.C."/>
        </authorList>
    </citation>
    <scope>NUCLEOTIDE SEQUENCE [LARGE SCALE GENOMIC DNA]</scope>
    <source>
        <strain evidence="2 3">KG-31</strain>
    </source>
</reference>
<feature type="signal peptide" evidence="1">
    <location>
        <begin position="1"/>
        <end position="22"/>
    </location>
</feature>
<dbReference type="Proteomes" id="UP000324383">
    <property type="component" value="Unassembled WGS sequence"/>
</dbReference>
<protein>
    <submittedName>
        <fullName evidence="2">Uncharacterized protein</fullName>
    </submittedName>
</protein>
<organism evidence="2 3">
    <name type="scientific">Bacteroides pyogenes</name>
    <dbReference type="NCBI Taxonomy" id="310300"/>
    <lineage>
        <taxon>Bacteria</taxon>
        <taxon>Pseudomonadati</taxon>
        <taxon>Bacteroidota</taxon>
        <taxon>Bacteroidia</taxon>
        <taxon>Bacteroidales</taxon>
        <taxon>Bacteroidaceae</taxon>
        <taxon>Bacteroides</taxon>
    </lineage>
</organism>
<dbReference type="AlphaFoldDB" id="A0A5D3EBQ8"/>
<sequence length="444" mass="51163">MRYKIRFILPMLGILLLLSGCSDESVDNLLKKIVKAPPSSIERDVKGHEQIYSVQLILRLARKSDYKLTNGDHTYVAYANSEKATPIPLVQEITLSKDDNGKMVITSDRKVFDVVKSQKFLYGLELKYYDVNGMLINYQFSSYYPDDEDNSTLLVHQHFFTIQNYSLDGRQLIYPMSLDSVYYNNYTFSENGDGKRVSASKISASNIYALNDDNRTDKVRYRSDLAEKSVENSMKPAAMKPYKDPATGKTFNLYQAVNNFSLNEKVPEIFSYEYRDTDPVEEELGKELTDYDDMNRLRSGSEVIRLRENRSLDDGARYDALGFKGMLRFNKTDMAFQMRICICHILNRVSIPANDNRLGKYGNTADGNYNGGVYNYNALQAVWNSFDIDYPVAFRVIADLDGDHEQCKTDIRRFYPKADDTAMQEMFWGDGDGNFFNRIPWIRM</sequence>
<dbReference type="PROSITE" id="PS51257">
    <property type="entry name" value="PROKAR_LIPOPROTEIN"/>
    <property type="match status" value="1"/>
</dbReference>
<keyword evidence="1" id="KW-0732">Signal</keyword>
<keyword evidence="3" id="KW-1185">Reference proteome</keyword>
<feature type="chain" id="PRO_5022923802" evidence="1">
    <location>
        <begin position="23"/>
        <end position="444"/>
    </location>
</feature>
<evidence type="ECO:0000256" key="1">
    <source>
        <dbReference type="SAM" id="SignalP"/>
    </source>
</evidence>
<proteinExistence type="predicted"/>
<name>A0A5D3EBQ8_9BACE</name>
<accession>A0A5D3EBQ8</accession>